<dbReference type="Proteomes" id="UP000533641">
    <property type="component" value="Unassembled WGS sequence"/>
</dbReference>
<protein>
    <submittedName>
        <fullName evidence="1">Uncharacterized protein</fullName>
    </submittedName>
</protein>
<comment type="caution">
    <text evidence="1">The sequence shown here is derived from an EMBL/GenBank/DDBJ whole genome shotgun (WGS) entry which is preliminary data.</text>
</comment>
<dbReference type="EMBL" id="JACIGM010000003">
    <property type="protein sequence ID" value="MBB4273772.1"/>
    <property type="molecule type" value="Genomic_DNA"/>
</dbReference>
<evidence type="ECO:0000313" key="2">
    <source>
        <dbReference type="Proteomes" id="UP000533641"/>
    </source>
</evidence>
<name>A0A7W6WCW3_9HYPH</name>
<proteinExistence type="predicted"/>
<evidence type="ECO:0000313" key="1">
    <source>
        <dbReference type="EMBL" id="MBB4273772.1"/>
    </source>
</evidence>
<reference evidence="1 2" key="1">
    <citation type="submission" date="2020-08" db="EMBL/GenBank/DDBJ databases">
        <title>Genomic Encyclopedia of Type Strains, Phase IV (KMG-V): Genome sequencing to study the core and pangenomes of soil and plant-associated prokaryotes.</title>
        <authorList>
            <person name="Whitman W."/>
        </authorList>
    </citation>
    <scope>NUCLEOTIDE SEQUENCE [LARGE SCALE GENOMIC DNA]</scope>
    <source>
        <strain evidence="1 2">SEMIA 402</strain>
    </source>
</reference>
<gene>
    <name evidence="1" type="ORF">GGE12_001527</name>
</gene>
<sequence>MPLRNNTPVEHAAFTEVAAENDRGGANQPSPLWGGLEWVFSPPMPNGRRCR</sequence>
<dbReference type="AlphaFoldDB" id="A0A7W6WCW3"/>
<organism evidence="1 2">
    <name type="scientific">Rhizobium mongolense</name>
    <dbReference type="NCBI Taxonomy" id="57676"/>
    <lineage>
        <taxon>Bacteria</taxon>
        <taxon>Pseudomonadati</taxon>
        <taxon>Pseudomonadota</taxon>
        <taxon>Alphaproteobacteria</taxon>
        <taxon>Hyphomicrobiales</taxon>
        <taxon>Rhizobiaceae</taxon>
        <taxon>Rhizobium/Agrobacterium group</taxon>
        <taxon>Rhizobium</taxon>
    </lineage>
</organism>
<accession>A0A7W6WCW3</accession>